<dbReference type="RefSeq" id="WP_204498937.1">
    <property type="nucleotide sequence ID" value="NZ_JAFBDR010000008.1"/>
</dbReference>
<dbReference type="InterPro" id="IPR027417">
    <property type="entry name" value="P-loop_NTPase"/>
</dbReference>
<protein>
    <recommendedName>
        <fullName evidence="3">Sulfotransferase</fullName>
    </recommendedName>
</protein>
<organism evidence="1 2">
    <name type="scientific">Aquibacillus albus</name>
    <dbReference type="NCBI Taxonomy" id="1168171"/>
    <lineage>
        <taxon>Bacteria</taxon>
        <taxon>Bacillati</taxon>
        <taxon>Bacillota</taxon>
        <taxon>Bacilli</taxon>
        <taxon>Bacillales</taxon>
        <taxon>Bacillaceae</taxon>
        <taxon>Aquibacillus</taxon>
    </lineage>
</organism>
<evidence type="ECO:0000313" key="1">
    <source>
        <dbReference type="EMBL" id="MBM7571384.1"/>
    </source>
</evidence>
<evidence type="ECO:0000313" key="2">
    <source>
        <dbReference type="Proteomes" id="UP001296943"/>
    </source>
</evidence>
<dbReference type="PANTHER" id="PTHR10704:SF44">
    <property type="entry name" value="LD35051P-RELATED"/>
    <property type="match status" value="1"/>
</dbReference>
<dbReference type="EMBL" id="JAFBDR010000008">
    <property type="protein sequence ID" value="MBM7571384.1"/>
    <property type="molecule type" value="Genomic_DNA"/>
</dbReference>
<comment type="caution">
    <text evidence="1">The sequence shown here is derived from an EMBL/GenBank/DDBJ whole genome shotgun (WGS) entry which is preliminary data.</text>
</comment>
<name>A0ABS2MZR3_9BACI</name>
<evidence type="ECO:0008006" key="3">
    <source>
        <dbReference type="Google" id="ProtNLM"/>
    </source>
</evidence>
<dbReference type="PANTHER" id="PTHR10704">
    <property type="entry name" value="CARBOHYDRATE SULFOTRANSFERASE"/>
    <property type="match status" value="1"/>
</dbReference>
<dbReference type="Gene3D" id="3.40.50.300">
    <property type="entry name" value="P-loop containing nucleotide triphosphate hydrolases"/>
    <property type="match status" value="1"/>
</dbReference>
<keyword evidence="2" id="KW-1185">Reference proteome</keyword>
<dbReference type="SUPFAM" id="SSF52540">
    <property type="entry name" value="P-loop containing nucleoside triphosphate hydrolases"/>
    <property type="match status" value="1"/>
</dbReference>
<sequence length="290" mass="34402">MDKTIFFIGEGRSGTTVIFEVFSRHKDIAYLSNYTDKFYFPQTGLIHRIIKKRGKKNQYNDVPILNKTFPKPSEAYDTWEKLCGSKIRYSFMRNIQPTQIEAESVIKYINQIKKYQGKKLFSTKFTGPPRISYFTQVFDNISFVNIVRDPRAVVASLMNVKFWKDKGDEPFWDGTFTEHEYEIWNRYDKSQVALAALEWNSIYKQTEIEKNISNCHVINIKYEDFMENPKKEMNSLLDYLNLDYCNSLQSHIEKVDNKNMNYKYKERLSEDQIKVVEEVCKDAMEKLGYL</sequence>
<gene>
    <name evidence="1" type="ORF">JOC48_001880</name>
</gene>
<dbReference type="InterPro" id="IPR051135">
    <property type="entry name" value="Gal/GlcNAc/GalNAc_ST"/>
</dbReference>
<dbReference type="Proteomes" id="UP001296943">
    <property type="component" value="Unassembled WGS sequence"/>
</dbReference>
<reference evidence="1 2" key="1">
    <citation type="submission" date="2021-01" db="EMBL/GenBank/DDBJ databases">
        <title>Genomic Encyclopedia of Type Strains, Phase IV (KMG-IV): sequencing the most valuable type-strain genomes for metagenomic binning, comparative biology and taxonomic classification.</title>
        <authorList>
            <person name="Goeker M."/>
        </authorList>
    </citation>
    <scope>NUCLEOTIDE SEQUENCE [LARGE SCALE GENOMIC DNA]</scope>
    <source>
        <strain evidence="1 2">DSM 23711</strain>
    </source>
</reference>
<proteinExistence type="predicted"/>
<accession>A0ABS2MZR3</accession>
<dbReference type="Pfam" id="PF13469">
    <property type="entry name" value="Sulfotransfer_3"/>
    <property type="match status" value="1"/>
</dbReference>